<comment type="similarity">
    <text evidence="2">Belongs to the ATP-dependent AMP-binding enzyme family.</text>
</comment>
<dbReference type="InterPro" id="IPR020845">
    <property type="entry name" value="AMP-binding_CS"/>
</dbReference>
<dbReference type="GO" id="GO:0008610">
    <property type="term" value="P:lipid biosynthetic process"/>
    <property type="evidence" value="ECO:0007669"/>
    <property type="project" value="InterPro"/>
</dbReference>
<dbReference type="InterPro" id="IPR042099">
    <property type="entry name" value="ANL_N_sf"/>
</dbReference>
<evidence type="ECO:0000256" key="9">
    <source>
        <dbReference type="ARBA" id="ARBA00023194"/>
    </source>
</evidence>
<dbReference type="InterPro" id="IPR010071">
    <property type="entry name" value="AA_adenyl_dom"/>
</dbReference>
<proteinExistence type="inferred from homology"/>
<dbReference type="GO" id="GO:0043041">
    <property type="term" value="P:amino acid activation for nonribosomal peptide biosynthetic process"/>
    <property type="evidence" value="ECO:0007669"/>
    <property type="project" value="UniProtKB-ARBA"/>
</dbReference>
<dbReference type="InterPro" id="IPR025110">
    <property type="entry name" value="AMP-bd_C"/>
</dbReference>
<dbReference type="RefSeq" id="WP_106739684.1">
    <property type="nucleotide sequence ID" value="NZ_CP027657.1"/>
</dbReference>
<dbReference type="PANTHER" id="PTHR45398">
    <property type="match status" value="1"/>
</dbReference>
<dbReference type="SUPFAM" id="SSF52777">
    <property type="entry name" value="CoA-dependent acyltransferases"/>
    <property type="match status" value="8"/>
</dbReference>
<dbReference type="Gene3D" id="3.30.559.30">
    <property type="entry name" value="Nonribosomal peptide synthetase, condensation domain"/>
    <property type="match status" value="4"/>
</dbReference>
<dbReference type="FunFam" id="1.10.1200.10:FF:000005">
    <property type="entry name" value="Nonribosomal peptide synthetase 1"/>
    <property type="match status" value="3"/>
</dbReference>
<dbReference type="NCBIfam" id="NF004282">
    <property type="entry name" value="PRK05691.1"/>
    <property type="match status" value="1"/>
</dbReference>
<dbReference type="Gene3D" id="3.40.50.12780">
    <property type="entry name" value="N-terminal domain of ligase-like"/>
    <property type="match status" value="1"/>
</dbReference>
<dbReference type="FunFam" id="3.40.50.980:FF:000002">
    <property type="entry name" value="Enterobactin synthetase component F"/>
    <property type="match status" value="1"/>
</dbReference>
<dbReference type="Pfam" id="PF00550">
    <property type="entry name" value="PP-binding"/>
    <property type="match status" value="4"/>
</dbReference>
<dbReference type="PANTHER" id="PTHR45398:SF1">
    <property type="entry name" value="ENZYME, PUTATIVE (JCVI)-RELATED"/>
    <property type="match status" value="1"/>
</dbReference>
<keyword evidence="5" id="KW-0436">Ligase</keyword>
<dbReference type="FunFam" id="3.30.559.30:FF:000001">
    <property type="entry name" value="Non-ribosomal peptide synthetase"/>
    <property type="match status" value="1"/>
</dbReference>
<dbReference type="InterPro" id="IPR006162">
    <property type="entry name" value="Ppantetheine_attach_site"/>
</dbReference>
<feature type="domain" description="Carrier" evidence="11">
    <location>
        <begin position="2703"/>
        <end position="2777"/>
    </location>
</feature>
<dbReference type="SUPFAM" id="SSF47336">
    <property type="entry name" value="ACP-like"/>
    <property type="match status" value="4"/>
</dbReference>
<dbReference type="FunFam" id="3.30.559.10:FF:000012">
    <property type="entry name" value="Non-ribosomal peptide synthetase"/>
    <property type="match status" value="3"/>
</dbReference>
<dbReference type="GO" id="GO:0044550">
    <property type="term" value="P:secondary metabolite biosynthetic process"/>
    <property type="evidence" value="ECO:0007669"/>
    <property type="project" value="UniProtKB-ARBA"/>
</dbReference>
<dbReference type="FunFam" id="3.30.300.30:FF:000010">
    <property type="entry name" value="Enterobactin synthetase component F"/>
    <property type="match status" value="2"/>
</dbReference>
<dbReference type="FunFam" id="3.40.50.12780:FF:000013">
    <property type="entry name" value="Long-chain-fatty-acid--AMP ligase FadD32"/>
    <property type="match status" value="1"/>
</dbReference>
<evidence type="ECO:0000256" key="8">
    <source>
        <dbReference type="ARBA" id="ARBA00023098"/>
    </source>
</evidence>
<protein>
    <submittedName>
        <fullName evidence="12">Non-ribosomal peptide synthetase</fullName>
    </submittedName>
</protein>
<feature type="domain" description="Carrier" evidence="11">
    <location>
        <begin position="1634"/>
        <end position="1709"/>
    </location>
</feature>
<reference evidence="12 13" key="1">
    <citation type="submission" date="2018-03" db="EMBL/GenBank/DDBJ databases">
        <title>Complete genome sequence and methylome analysis of Pseudomonas mendocina NEB 698.</title>
        <authorList>
            <person name="Morgan R.D."/>
        </authorList>
    </citation>
    <scope>NUCLEOTIDE SEQUENCE [LARGE SCALE GENOMIC DNA]</scope>
    <source>
        <strain evidence="12 13">NEB698</strain>
    </source>
</reference>
<dbReference type="SMART" id="SM00823">
    <property type="entry name" value="PKS_PP"/>
    <property type="match status" value="4"/>
</dbReference>
<dbReference type="NCBIfam" id="NF003417">
    <property type="entry name" value="PRK04813.1"/>
    <property type="match status" value="4"/>
</dbReference>
<dbReference type="Gene3D" id="3.30.559.10">
    <property type="entry name" value="Chloramphenicol acetyltransferase-like domain"/>
    <property type="match status" value="4"/>
</dbReference>
<dbReference type="FunFam" id="3.40.50.980:FF:000001">
    <property type="entry name" value="Non-ribosomal peptide synthetase"/>
    <property type="match status" value="3"/>
</dbReference>
<dbReference type="CDD" id="cd05930">
    <property type="entry name" value="A_NRPS"/>
    <property type="match status" value="1"/>
</dbReference>
<dbReference type="InterPro" id="IPR009081">
    <property type="entry name" value="PP-bd_ACP"/>
</dbReference>
<dbReference type="SUPFAM" id="SSF56801">
    <property type="entry name" value="Acetyl-CoA synthetase-like"/>
    <property type="match status" value="4"/>
</dbReference>
<organism evidence="12 13">
    <name type="scientific">Ectopseudomonas mendocina</name>
    <name type="common">Pseudomonas mendocina</name>
    <dbReference type="NCBI Taxonomy" id="300"/>
    <lineage>
        <taxon>Bacteria</taxon>
        <taxon>Pseudomonadati</taxon>
        <taxon>Pseudomonadota</taxon>
        <taxon>Gammaproteobacteria</taxon>
        <taxon>Pseudomonadales</taxon>
        <taxon>Pseudomonadaceae</taxon>
        <taxon>Ectopseudomonas</taxon>
    </lineage>
</organism>
<sequence length="4341" mass="479865">MMDAFETPTTLVQALRRRAEQMPERLALRFLEADDGEGVLLSYADLDRRARAIAAALQAHAELGDRAVLLFPSGPDYVAAFFGCLYAGVIAVPAYPPESARRHHQQRLQSIIADAEPSLILTTADLGGPLLQMSDQLSSSGAPHLLCVDQLDLAGADAWREPALRGEHIAFLQYTSGSTALPKGVQVSHGNLVANEVLIRRGFGIGDDDVIVSWLPLYHDMGLIGGLLQPIFSGIPCVLMSPQYFLARPLRWLEAVSRYGGTISGGPDFAYRLCSERVAESALERLDLSRWRVAFSGSEPIRQDSLEHFAGKFAASRFDASSFFACYGLAEATLFVTGGQRGQGIAALPVDGEALTRNRIAVGEDSVLMCCGRSQPEHAVSIVDAASGETLGDDQVGEIWAAGPSIARGYWRNPEATATTFVEREGRTWLRTGDLGFLRSGELYVTGRLKDMLIVRGHNLYPQDIERTVETEVAAVRKGRVAAFALKVDGEEGIGIAAEIGRGVQKSVPARELIDSIRQAVAEAYQQAPQVVVLLNPGALPKTSSGKLQRSACRLRLEDGTLDSYAVFPGVDASEQSAGVPLDDESLERIGAIWKAQLGVTQVAPRDHFFLLGGNSIAAAQVVALVRESLGAAIELRQLFEAPTLQAFSAAVARQLAEGAPVQSPMAHLPRGIDLPQSAAQRRLWLTWQIDPQSAAYNIPGGLRLRGELDEAALRGSFQRLLERHESLRTRFLERDGVALQRIDAQGELAWQTIDLSGLPEAERAATAARQREAEAQQPFDLEQGPLLRVSLVRLDEQEHQLWVTLHHIVADGWSLNLLLDEFSRLYAEACGGQPANLAPLTLHYAEFASWQRQWLEAGEGARQLAYWRNQLGSEAPVLELNTDHPRRANQASPAARYSLRLDDALARAIRDAALDHDASVFMWLLAAFQALLHRHSGQGDIRIGVPSANRQRLETQGLVGFFINTLVLRGAPQARQPFAALLGEAREATLAAQANQDLPFDQVLEACGEGGQLFQVLFNHQQRDLSVLRRLPGLLADELPWHSREAKFDLQLQSEEDARGRLTLNFDYAADLFDEASIQRFAGQYLELLRQVVDDPQRCLGDVALVDAGQAMQLQAWGSAPCEPARVWLPELLERQLASSADCVALEWDGGSLDYGELHARANRLAHYLRDKGVGPDVRVAICAERSPQLLIGLLAIIKAGGAYVPLDPDYPAERLAYMLADSGAELLLTQNRLFERLPAVDGVTSICLDNLHLDGWPSAAPGLRLHGDNLAYVIYTSGSTGQPKGVGNTHAALAERLQWMQATYALGRDDVLLQKAPVSFDVSVWECFWPLISGCRLVLAAPGEHRDPVRLVELVRQFGVTTLHFVPPLLQLFIDEPGVAECSSLRRLFSGGEALPAALRNRVLQRLPAVALHNRYGPTETAINVTHWHCREQDGERSPIGRPLGNVICRVLDGELNPLPVGVPGELCIGGLGLARGYLGRPGLSAERFVADPFSADGERLYRTGDRARWNADGVLEYLGRLDHQVKLRGFRIEPEEIQARLLAQPGVAQAVVLIREGVAGSQLVGYYTSPTGAETEGEQNARLRSALQGELPDYMVPAQLMRLAQMPVGPSGKLDLRALPEPVWQQREHVEPRSELQRRIAAIWSEVLGLPQIGLRDDFFELGGHSLLATQIVSRTRQACDVDLPLRVLFEASELEAFAERVRLLQASGQGDSQGAIRRIDRERPVPLSYSQQRMWFLWQLEPDSPAYNVGGLARLSGPLDVARFEAALQVLVQRHETLRTTFPSVDGVPVQRVHGDGGVRMDWQDFSALDRVNRQQRLQALADSEAHRPFDLESGPLLRVCLVKMAEREHYLVLTLHHIVTEGWAMDIFARELGALYEAFLEERDSPLQPLPVQYLDYSVWQREWLEAGEGQRQLDYWKAKLGDEHPLLELPSDRPRPPVQSHQGDLYRFDLDPELAERVRRFNAARGLTLFMTMTATLATLLYRYSGQKDLRIGAPVAGRIRPESEGLIGAFLNTQVLRCQLDGQMRVDELLEQVRQTVIDGQSHQDLPFDHLVEALQPPRSAAYNPLFQVMCNVQRWEFQQTRQLAGMTVEYIANDARATKFDLNLEVTDLDQRLGCCLTYSTDLFDEPRIARMARHWQNLLAAMVDEPQRRLADLPLLDRDEQRGLLASLGGEIGDAGLQNTIHGLFAARATATPQAPALTFAGQTLSYAELDQRANRLARVLRRQGVGPEVRVGLALERSLEMVVGLLAILKAGGAYVPLDPEYPLERLQYMIEDSGVRLLLSHAQLLEALGELPAGVAHWCLEEDAPALEEEDATPLPAFSGPQHQAYLIYTSGSTGKPKGVVVSHGEIAMHCQAVIERFGMQASDCELHFYSINFDAASERLLAPLLCGARVVLRAQGQWGAEDICGLICEQGVTVLGFTPSYGSQLAQWLQGQNRQLPVRMCITGGEALTAEHLQRIRQAFAPAQFFNAYGPTETVVMPLACLAPEQLQEGAASVPIGSVVGTRVAYILDADLALLPQGATGELYVGGAGLARGYHQRPALTAERFVPDPFGTGRLYRTGDLARQHDDGLVEYAGRIDHQVKIRGFRIELGEIEARLLEHPQVREAVVLALDSPSGKQLVGYVASAVAELDEAAQSKLREALKAHLRQQLPDYMVPTLLLLLAELPLTANGKLDRHALPAPDPAQGRQAFVAPRSLLEQQLAAIWREVLNVEQVGLDDNFFELGGDSILSIQVVSRARQLGIHFSPRDLFQHQTVQSLAGVARHSQASQAEQGAVQGDSALTPIQHWFFDLPLPRREHWNQSLLLQPQQRLDPGLLRQALQRLIEQHDALRLSFRLGDEGWQATHRPVQDEALLWHERVQSFDDCAELFDKAQRSLDLKQGPLLRAVLVESDSAGEQRLLLAIHHLVVDGVSWRILLEDLQQAYRQLAVGQPLVLPAKTSALRDWAARLQAYAGSESLREELLWWQTQLGNEQGDWPCDHPQGGNSEALAASVSLRLDAQRTRQLLQQAPTAYRTQVGDLLLTALARVLCRWTGQPSALVQLEGHGREALFDDIDLTRSVGWFTSAYPLRLTPAQAPGESIKAIKEQLRAVPHKGLGHGVLRHLADPALREAMAALPQARITFNYLGQFDQSFTDALFQPLDQPTGPIHDPQAPLPNELSVDGQVYGGELLLRWTYSRERYDESTVSALAQAYLDELQALIAHCLEDGAGGLTPSDFPLAQLTQAQLDALPVAASEIEDVYPLTPMQEGLLLHTLLEPGTGIYYMQDRYRINSELDPERFAAAWQAVVARHEALRASFVWNAGETMLQVIHKPGRVRIEFLDWSALPEAGHEARLQSLHTREREAGFALLEEPPFHLRLIRLGAARYWFMMSNHHILIDAWCRGLLMNDFFEVYSALGEGRAANLATPPRYRDYIAWLQRQDLQQSRHWWGETLRGFERPTPIPSDRPLLREHAGDSGGMIVGDRYTRLDAAEGARLRELAQRYQLTVNTFAQAAWALTLRRYSGERDVLFGVTVAGRPVGMPEMQRTVGLFINSIPLRVRLPAAGERCTVREWLSGLFERNLELREHEHLPLVTIQESSELPKGQPLFDSLFVFENAPVEVSVLDRAQSLNASSDSGRTHTNFPLTVICYPGDDLGLHLSYDQRYFEASSIECLLGEFKRLLLALAEGFHGEVSELPLLGEDERRLLLDDCNRSERVYPLEQGYVRLFEAQVAAHPERIAASCLERQWSYAELNRRANRLGHALLAAGVGIDQPVALLAERGLDLLGMIVGSFKAGAGYLPLDPTHPTSRLTRIVELSRTPLLVCTLASREQALALFDELGCVGRPRLLVWDDIQQGEAPEHDPQVYSGPQNLAYVIYTSGSTGLPKGVMVEQAGMLNNQLSKVPYLALDEHDVIAQTASQSFDISVWQFLIAPLFGGRVVIVPNAIAHDPQGLLTHVREQGITLLESVPSLIQGMLAEEPQALGGLRWMLPTGEAMAPELARQWLSRYPQVGLVNAYGPAECSDDVAFFRVDLASTQGIYLPIGSPTDNNRLYLLSPDDAFELVPLGAVGELCVAGSGVGRGYVGDPRRTAQAFVPHPFGAPGERLYRTGDLARRRGDGVLEYVGRIDHQVKIRGFRIELGEIEARLHERADVREVAVAVQEGPSGRYLVGYLVPADAQRFADASPASLVVAQGEWFEAIKQQLRSELPDYMVPLHWMVLERMPLNANGKLDRKVLPALDIGQVQSQAFQAPRNELEQTLAQIWAEVLKLERVGVFDNFFELGGHSLLATQIASRVQKALQRNVPLRAMFECSTVEELASYIESLENSAISEQKASRLSDLMARLEES</sequence>
<dbReference type="Pfam" id="PF00668">
    <property type="entry name" value="Condensation"/>
    <property type="match status" value="4"/>
</dbReference>
<dbReference type="Gene3D" id="2.30.38.10">
    <property type="entry name" value="Luciferase, Domain 3"/>
    <property type="match status" value="3"/>
</dbReference>
<dbReference type="InterPro" id="IPR023213">
    <property type="entry name" value="CAT-like_dom_sf"/>
</dbReference>
<name>A0A2R3QT76_ECTME</name>
<dbReference type="NCBIfam" id="TIGR01733">
    <property type="entry name" value="AA-adenyl-dom"/>
    <property type="match status" value="3"/>
</dbReference>
<accession>A0A2R3QT76</accession>
<evidence type="ECO:0000256" key="6">
    <source>
        <dbReference type="ARBA" id="ARBA00022679"/>
    </source>
</evidence>
<dbReference type="InterPro" id="IPR001242">
    <property type="entry name" value="Condensation_dom"/>
</dbReference>
<keyword evidence="6" id="KW-0808">Transferase</keyword>
<dbReference type="InterPro" id="IPR020806">
    <property type="entry name" value="PKS_PP-bd"/>
</dbReference>
<dbReference type="CDD" id="cd19543">
    <property type="entry name" value="DCL_NRPS"/>
    <property type="match status" value="1"/>
</dbReference>
<dbReference type="FunFam" id="2.30.38.10:FF:000001">
    <property type="entry name" value="Non-ribosomal peptide synthetase PvdI"/>
    <property type="match status" value="2"/>
</dbReference>
<evidence type="ECO:0000256" key="7">
    <source>
        <dbReference type="ARBA" id="ARBA00022832"/>
    </source>
</evidence>
<dbReference type="GO" id="GO:0016874">
    <property type="term" value="F:ligase activity"/>
    <property type="evidence" value="ECO:0007669"/>
    <property type="project" value="UniProtKB-KW"/>
</dbReference>
<dbReference type="Pfam" id="PF00501">
    <property type="entry name" value="AMP-binding"/>
    <property type="match status" value="4"/>
</dbReference>
<keyword evidence="4" id="KW-0597">Phosphoprotein</keyword>
<keyword evidence="10" id="KW-0511">Multifunctional enzyme</keyword>
<dbReference type="PROSITE" id="PS00012">
    <property type="entry name" value="PHOSPHOPANTETHEINE"/>
    <property type="match status" value="3"/>
</dbReference>
<dbReference type="GO" id="GO:0017000">
    <property type="term" value="P:antibiotic biosynthetic process"/>
    <property type="evidence" value="ECO:0007669"/>
    <property type="project" value="UniProtKB-KW"/>
</dbReference>
<dbReference type="Gene3D" id="3.30.300.30">
    <property type="match status" value="4"/>
</dbReference>
<dbReference type="NCBIfam" id="TIGR01720">
    <property type="entry name" value="NRPS-para261"/>
    <property type="match status" value="1"/>
</dbReference>
<dbReference type="CDD" id="cd19531">
    <property type="entry name" value="LCL_NRPS-like"/>
    <property type="match status" value="2"/>
</dbReference>
<evidence type="ECO:0000256" key="3">
    <source>
        <dbReference type="ARBA" id="ARBA00022450"/>
    </source>
</evidence>
<evidence type="ECO:0000313" key="13">
    <source>
        <dbReference type="Proteomes" id="UP000238327"/>
    </source>
</evidence>
<keyword evidence="9" id="KW-0045">Antibiotic biosynthesis</keyword>
<dbReference type="OrthoDB" id="9757559at2"/>
<evidence type="ECO:0000256" key="1">
    <source>
        <dbReference type="ARBA" id="ARBA00001957"/>
    </source>
</evidence>
<dbReference type="InterPro" id="IPR036736">
    <property type="entry name" value="ACP-like_sf"/>
</dbReference>
<dbReference type="Gene3D" id="3.40.50.980">
    <property type="match status" value="6"/>
</dbReference>
<keyword evidence="7" id="KW-0276">Fatty acid metabolism</keyword>
<dbReference type="CDD" id="cd05931">
    <property type="entry name" value="FAAL"/>
    <property type="match status" value="1"/>
</dbReference>
<dbReference type="InterPro" id="IPR000873">
    <property type="entry name" value="AMP-dep_synth/lig_dom"/>
</dbReference>
<dbReference type="GO" id="GO:0006631">
    <property type="term" value="P:fatty acid metabolic process"/>
    <property type="evidence" value="ECO:0007669"/>
    <property type="project" value="UniProtKB-KW"/>
</dbReference>
<dbReference type="GO" id="GO:0031177">
    <property type="term" value="F:phosphopantetheine binding"/>
    <property type="evidence" value="ECO:0007669"/>
    <property type="project" value="InterPro"/>
</dbReference>
<dbReference type="CDD" id="cd19534">
    <property type="entry name" value="E_NRPS"/>
    <property type="match status" value="1"/>
</dbReference>
<feature type="domain" description="Carrier" evidence="11">
    <location>
        <begin position="581"/>
        <end position="656"/>
    </location>
</feature>
<dbReference type="PROSITE" id="PS00455">
    <property type="entry name" value="AMP_BINDING"/>
    <property type="match status" value="3"/>
</dbReference>
<feature type="domain" description="Carrier" evidence="11">
    <location>
        <begin position="4244"/>
        <end position="4319"/>
    </location>
</feature>
<gene>
    <name evidence="12" type="ORF">C7A17_20105</name>
</gene>
<dbReference type="GO" id="GO:0071766">
    <property type="term" value="P:Actinobacterium-type cell wall biogenesis"/>
    <property type="evidence" value="ECO:0007669"/>
    <property type="project" value="UniProtKB-ARBA"/>
</dbReference>
<keyword evidence="3" id="KW-0596">Phosphopantetheine</keyword>
<evidence type="ECO:0000256" key="4">
    <source>
        <dbReference type="ARBA" id="ARBA00022553"/>
    </source>
</evidence>
<dbReference type="FunFam" id="3.40.50.12780:FF:000012">
    <property type="entry name" value="Non-ribosomal peptide synthetase"/>
    <property type="match status" value="2"/>
</dbReference>
<evidence type="ECO:0000256" key="2">
    <source>
        <dbReference type="ARBA" id="ARBA00006432"/>
    </source>
</evidence>
<dbReference type="FunFam" id="3.30.559.10:FF:000016">
    <property type="entry name" value="Nonribosomal peptide synthase Pes1"/>
    <property type="match status" value="1"/>
</dbReference>
<evidence type="ECO:0000256" key="5">
    <source>
        <dbReference type="ARBA" id="ARBA00022598"/>
    </source>
</evidence>
<dbReference type="Gene3D" id="1.10.1200.10">
    <property type="entry name" value="ACP-like"/>
    <property type="match status" value="4"/>
</dbReference>
<keyword evidence="8" id="KW-0443">Lipid metabolism</keyword>
<dbReference type="GO" id="GO:0016740">
    <property type="term" value="F:transferase activity"/>
    <property type="evidence" value="ECO:0007669"/>
    <property type="project" value="UniProtKB-KW"/>
</dbReference>
<dbReference type="Pfam" id="PF13193">
    <property type="entry name" value="AMP-binding_C"/>
    <property type="match status" value="2"/>
</dbReference>
<dbReference type="FunFam" id="3.30.300.30:FF:000056">
    <property type="entry name" value="Putative peptide synthase"/>
    <property type="match status" value="1"/>
</dbReference>
<dbReference type="EMBL" id="CP027657">
    <property type="protein sequence ID" value="AVO54967.1"/>
    <property type="molecule type" value="Genomic_DNA"/>
</dbReference>
<dbReference type="CDD" id="cd17649">
    <property type="entry name" value="A_NRPS_PvdJ-like"/>
    <property type="match status" value="1"/>
</dbReference>
<dbReference type="InterPro" id="IPR010060">
    <property type="entry name" value="NRPS_synth"/>
</dbReference>
<evidence type="ECO:0000256" key="10">
    <source>
        <dbReference type="ARBA" id="ARBA00023268"/>
    </source>
</evidence>
<dbReference type="CDD" id="cd17646">
    <property type="entry name" value="A_NRPS_AB3403-like"/>
    <property type="match status" value="1"/>
</dbReference>
<dbReference type="InterPro" id="IPR040097">
    <property type="entry name" value="FAAL/FAAC"/>
</dbReference>
<dbReference type="PROSITE" id="PS50075">
    <property type="entry name" value="CARRIER"/>
    <property type="match status" value="4"/>
</dbReference>
<dbReference type="Proteomes" id="UP000238327">
    <property type="component" value="Chromosome"/>
</dbReference>
<evidence type="ECO:0000313" key="12">
    <source>
        <dbReference type="EMBL" id="AVO54967.1"/>
    </source>
</evidence>
<evidence type="ECO:0000259" key="11">
    <source>
        <dbReference type="PROSITE" id="PS50075"/>
    </source>
</evidence>
<dbReference type="InterPro" id="IPR045851">
    <property type="entry name" value="AMP-bd_C_sf"/>
</dbReference>
<comment type="cofactor">
    <cofactor evidence="1">
        <name>pantetheine 4'-phosphate</name>
        <dbReference type="ChEBI" id="CHEBI:47942"/>
    </cofactor>
</comment>